<sequence>MTHRLANTNSHRNRLQLYKFKWKPDMDKHKTHHLTASLSRVLQYGDIDLPFIDECWQKDAAHLFCALHGSNLCASFDCLSLLTELDKSFDGKQSKLENLTCGCFPCGNFRKTKS</sequence>
<dbReference type="OrthoDB" id="6231079at2759"/>
<keyword evidence="2" id="KW-1185">Reference proteome</keyword>
<proteinExistence type="predicted"/>
<dbReference type="EMBL" id="SJOL01009380">
    <property type="protein sequence ID" value="TGZ57948.1"/>
    <property type="molecule type" value="Genomic_DNA"/>
</dbReference>
<organism evidence="1 2">
    <name type="scientific">Opisthorchis felineus</name>
    <dbReference type="NCBI Taxonomy" id="147828"/>
    <lineage>
        <taxon>Eukaryota</taxon>
        <taxon>Metazoa</taxon>
        <taxon>Spiralia</taxon>
        <taxon>Lophotrochozoa</taxon>
        <taxon>Platyhelminthes</taxon>
        <taxon>Trematoda</taxon>
        <taxon>Digenea</taxon>
        <taxon>Opisthorchiida</taxon>
        <taxon>Opisthorchiata</taxon>
        <taxon>Opisthorchiidae</taxon>
        <taxon>Opisthorchis</taxon>
    </lineage>
</organism>
<comment type="caution">
    <text evidence="1">The sequence shown here is derived from an EMBL/GenBank/DDBJ whole genome shotgun (WGS) entry which is preliminary data.</text>
</comment>
<evidence type="ECO:0000313" key="1">
    <source>
        <dbReference type="EMBL" id="TGZ57948.1"/>
    </source>
</evidence>
<reference evidence="1 2" key="1">
    <citation type="journal article" date="2019" name="BMC Genomics">
        <title>New insights from Opisthorchis felineus genome: update on genomics of the epidemiologically important liver flukes.</title>
        <authorList>
            <person name="Ershov N.I."/>
            <person name="Mordvinov V.A."/>
            <person name="Prokhortchouk E.B."/>
            <person name="Pakharukova M.Y."/>
            <person name="Gunbin K.V."/>
            <person name="Ustyantsev K."/>
            <person name="Genaev M.A."/>
            <person name="Blinov A.G."/>
            <person name="Mazur A."/>
            <person name="Boulygina E."/>
            <person name="Tsygankova S."/>
            <person name="Khrameeva E."/>
            <person name="Chekanov N."/>
            <person name="Fan G."/>
            <person name="Xiao A."/>
            <person name="Zhang H."/>
            <person name="Xu X."/>
            <person name="Yang H."/>
            <person name="Solovyev V."/>
            <person name="Lee S.M."/>
            <person name="Liu X."/>
            <person name="Afonnikov D.A."/>
            <person name="Skryabin K.G."/>
        </authorList>
    </citation>
    <scope>NUCLEOTIDE SEQUENCE [LARGE SCALE GENOMIC DNA]</scope>
    <source>
        <strain evidence="1">AK-0245</strain>
        <tissue evidence="1">Whole organism</tissue>
    </source>
</reference>
<protein>
    <submittedName>
        <fullName evidence="1">Uncharacterized protein</fullName>
    </submittedName>
</protein>
<name>A0A4S2LC30_OPIFE</name>
<gene>
    <name evidence="1" type="ORF">CRM22_009801</name>
</gene>
<dbReference type="Proteomes" id="UP000308267">
    <property type="component" value="Unassembled WGS sequence"/>
</dbReference>
<accession>A0A4S2LC30</accession>
<evidence type="ECO:0000313" key="2">
    <source>
        <dbReference type="Proteomes" id="UP000308267"/>
    </source>
</evidence>
<dbReference type="AlphaFoldDB" id="A0A4S2LC30"/>